<keyword evidence="5" id="KW-1185">Reference proteome</keyword>
<keyword evidence="1" id="KW-0863">Zinc-finger</keyword>
<proteinExistence type="predicted"/>
<organism evidence="4 5">
    <name type="scientific">Patella caerulea</name>
    <name type="common">Rayed Mediterranean limpet</name>
    <dbReference type="NCBI Taxonomy" id="87958"/>
    <lineage>
        <taxon>Eukaryota</taxon>
        <taxon>Metazoa</taxon>
        <taxon>Spiralia</taxon>
        <taxon>Lophotrochozoa</taxon>
        <taxon>Mollusca</taxon>
        <taxon>Gastropoda</taxon>
        <taxon>Patellogastropoda</taxon>
        <taxon>Patelloidea</taxon>
        <taxon>Patellidae</taxon>
        <taxon>Patella</taxon>
    </lineage>
</organism>
<dbReference type="Proteomes" id="UP001347796">
    <property type="component" value="Unassembled WGS sequence"/>
</dbReference>
<feature type="coiled-coil region" evidence="2">
    <location>
        <begin position="237"/>
        <end position="285"/>
    </location>
</feature>
<comment type="caution">
    <text evidence="4">The sequence shown here is derived from an EMBL/GenBank/DDBJ whole genome shotgun (WGS) entry which is preliminary data.</text>
</comment>
<dbReference type="EMBL" id="JAZGQO010000006">
    <property type="protein sequence ID" value="KAK6183770.1"/>
    <property type="molecule type" value="Genomic_DNA"/>
</dbReference>
<gene>
    <name evidence="4" type="ORF">SNE40_006373</name>
</gene>
<protein>
    <recommendedName>
        <fullName evidence="3">C2H2-type domain-containing protein</fullName>
    </recommendedName>
</protein>
<evidence type="ECO:0000256" key="2">
    <source>
        <dbReference type="SAM" id="Coils"/>
    </source>
</evidence>
<dbReference type="GO" id="GO:0008270">
    <property type="term" value="F:zinc ion binding"/>
    <property type="evidence" value="ECO:0007669"/>
    <property type="project" value="UniProtKB-KW"/>
</dbReference>
<dbReference type="SMART" id="SM00355">
    <property type="entry name" value="ZnF_C2H2"/>
    <property type="match status" value="2"/>
</dbReference>
<name>A0AAN8JXF6_PATCE</name>
<keyword evidence="1" id="KW-0862">Zinc</keyword>
<dbReference type="PROSITE" id="PS50157">
    <property type="entry name" value="ZINC_FINGER_C2H2_2"/>
    <property type="match status" value="1"/>
</dbReference>
<feature type="coiled-coil region" evidence="2">
    <location>
        <begin position="134"/>
        <end position="161"/>
    </location>
</feature>
<keyword evidence="1" id="KW-0479">Metal-binding</keyword>
<evidence type="ECO:0000259" key="3">
    <source>
        <dbReference type="PROSITE" id="PS50157"/>
    </source>
</evidence>
<sequence>MNSFAFAAHPSVRIKGTENIFNPTPCESTSCTYKPPHLHCPFCVRTEVYQDPVILKAHFRVKHVDKGIEFAGLKVLRCCDHCDIIGVIKGEKKFKGAHWHCYKCKNGFNRRDEAIKHYKTHFRNPQTTFQIQITQDLNQSIAQYNNENQDAANQLVLENNSIHPALTQAVACIASPLNTESVISNGKSNDGALHVTIAANETVESGDGQTIMIIREEQLNSEDSSYSTHLVHCEEGQENKSEHYQALENRCQQLEQEKSQLKDENEELKLHIQLLNDELKTYQSRDKEKINQIANSTDTTMQSLIQELNSQHKDALTQQFGQLKQEFFKIISSKLTSTVAQILTSTHSETFTGGTNKIVEVTSEDLVNSESQTLEIVEVNTGSDNERVENAEILANNSIPLQVSEDGSQLIMCVKHLNVAENKVCTGSENLVTDVVNVKLEPVDSTEPPEKRQKTD</sequence>
<feature type="domain" description="C2H2-type" evidence="3">
    <location>
        <begin position="99"/>
        <end position="126"/>
    </location>
</feature>
<evidence type="ECO:0000256" key="1">
    <source>
        <dbReference type="PROSITE-ProRule" id="PRU00042"/>
    </source>
</evidence>
<accession>A0AAN8JXF6</accession>
<evidence type="ECO:0000313" key="5">
    <source>
        <dbReference type="Proteomes" id="UP001347796"/>
    </source>
</evidence>
<reference evidence="4 5" key="1">
    <citation type="submission" date="2024-01" db="EMBL/GenBank/DDBJ databases">
        <title>The genome of the rayed Mediterranean limpet Patella caerulea (Linnaeus, 1758).</title>
        <authorList>
            <person name="Anh-Thu Weber A."/>
            <person name="Halstead-Nussloch G."/>
        </authorList>
    </citation>
    <scope>NUCLEOTIDE SEQUENCE [LARGE SCALE GENOMIC DNA]</scope>
    <source>
        <strain evidence="4">AATW-2023a</strain>
        <tissue evidence="4">Whole specimen</tissue>
    </source>
</reference>
<dbReference type="PROSITE" id="PS00028">
    <property type="entry name" value="ZINC_FINGER_C2H2_1"/>
    <property type="match status" value="1"/>
</dbReference>
<dbReference type="InterPro" id="IPR013087">
    <property type="entry name" value="Znf_C2H2_type"/>
</dbReference>
<keyword evidence="2" id="KW-0175">Coiled coil</keyword>
<evidence type="ECO:0000313" key="4">
    <source>
        <dbReference type="EMBL" id="KAK6183770.1"/>
    </source>
</evidence>
<dbReference type="AlphaFoldDB" id="A0AAN8JXF6"/>